<feature type="domain" description="Glycosyl transferase family 1" evidence="2">
    <location>
        <begin position="239"/>
        <end position="397"/>
    </location>
</feature>
<dbReference type="CAZy" id="GT4">
    <property type="family name" value="Glycosyltransferase Family 4"/>
</dbReference>
<dbReference type="RefSeq" id="WP_015425441.1">
    <property type="nucleotide sequence ID" value="NC_020449.1"/>
</dbReference>
<dbReference type="OrthoDB" id="9794575at2"/>
<dbReference type="Pfam" id="PF13439">
    <property type="entry name" value="Glyco_transf_4"/>
    <property type="match status" value="1"/>
</dbReference>
<dbReference type="eggNOG" id="COG0438">
    <property type="taxonomic scope" value="Bacteria"/>
</dbReference>
<keyword evidence="5" id="KW-1185">Reference proteome</keyword>
<organism evidence="4 5">
    <name type="scientific">Cloacimonas acidaminovorans (strain Evry)</name>
    <dbReference type="NCBI Taxonomy" id="459349"/>
    <lineage>
        <taxon>Bacteria</taxon>
        <taxon>Pseudomonadati</taxon>
        <taxon>Candidatus Cloacimonadota</taxon>
        <taxon>Candidatus Cloacimonadia</taxon>
        <taxon>Candidatus Cloacimonadales</taxon>
        <taxon>Candidatus Cloacimonadaceae</taxon>
        <taxon>Candidatus Cloacimonas</taxon>
    </lineage>
</organism>
<name>B0VJC9_CLOAI</name>
<dbReference type="HOGENOM" id="CLU_032377_0_0_0"/>
<evidence type="ECO:0000313" key="4">
    <source>
        <dbReference type="EMBL" id="CAO81583.1"/>
    </source>
</evidence>
<dbReference type="Gene3D" id="3.40.50.2000">
    <property type="entry name" value="Glycogen Phosphorylase B"/>
    <property type="match status" value="2"/>
</dbReference>
<dbReference type="Proteomes" id="UP000002019">
    <property type="component" value="Chromosome"/>
</dbReference>
<accession>B0VJC9</accession>
<dbReference type="SUPFAM" id="SSF53756">
    <property type="entry name" value="UDP-Glycosyltransferase/glycogen phosphorylase"/>
    <property type="match status" value="1"/>
</dbReference>
<dbReference type="STRING" id="459349.CLOAM1748"/>
<protein>
    <recommendedName>
        <fullName evidence="6">Glycosyltransferase subfamily 4-like N-terminal domain-containing protein</fullName>
    </recommendedName>
</protein>
<dbReference type="AlphaFoldDB" id="B0VJC9"/>
<dbReference type="PANTHER" id="PTHR46401">
    <property type="entry name" value="GLYCOSYLTRANSFERASE WBBK-RELATED"/>
    <property type="match status" value="1"/>
</dbReference>
<evidence type="ECO:0000259" key="3">
    <source>
        <dbReference type="Pfam" id="PF13439"/>
    </source>
</evidence>
<proteinExistence type="predicted"/>
<dbReference type="Pfam" id="PF00534">
    <property type="entry name" value="Glycos_transf_1"/>
    <property type="match status" value="1"/>
</dbReference>
<dbReference type="PANTHER" id="PTHR46401:SF2">
    <property type="entry name" value="GLYCOSYLTRANSFERASE WBBK-RELATED"/>
    <property type="match status" value="1"/>
</dbReference>
<dbReference type="InterPro" id="IPR028098">
    <property type="entry name" value="Glyco_trans_4-like_N"/>
</dbReference>
<dbReference type="EMBL" id="CU466930">
    <property type="protein sequence ID" value="CAO81583.1"/>
    <property type="molecule type" value="Genomic_DNA"/>
</dbReference>
<evidence type="ECO:0000313" key="5">
    <source>
        <dbReference type="Proteomes" id="UP000002019"/>
    </source>
</evidence>
<dbReference type="GO" id="GO:0009103">
    <property type="term" value="P:lipopolysaccharide biosynthetic process"/>
    <property type="evidence" value="ECO:0007669"/>
    <property type="project" value="TreeGrafter"/>
</dbReference>
<evidence type="ECO:0000259" key="2">
    <source>
        <dbReference type="Pfam" id="PF00534"/>
    </source>
</evidence>
<dbReference type="KEGG" id="caci:CLOAM1748"/>
<gene>
    <name evidence="4" type="ordered locus">CLOAM1748</name>
</gene>
<evidence type="ECO:0000256" key="1">
    <source>
        <dbReference type="ARBA" id="ARBA00022679"/>
    </source>
</evidence>
<evidence type="ECO:0008006" key="6">
    <source>
        <dbReference type="Google" id="ProtNLM"/>
    </source>
</evidence>
<reference evidence="4 5" key="1">
    <citation type="journal article" date="2008" name="J. Bacteriol.">
        <title>'Candidatus Cloacamonas acidaminovorans': genome sequence reconstruction provides a first glimpse of a new bacterial division.</title>
        <authorList>
            <person name="Pelletier E."/>
            <person name="Kreimeyer A."/>
            <person name="Bocs S."/>
            <person name="Rouy Z."/>
            <person name="Gyapay G."/>
            <person name="Chouari R."/>
            <person name="Riviere D."/>
            <person name="Ganesan A."/>
            <person name="Daegelen P."/>
            <person name="Sghir A."/>
            <person name="Cohen G.N."/>
            <person name="Medigue C."/>
            <person name="Weissenbach J."/>
            <person name="Le Paslier D."/>
        </authorList>
    </citation>
    <scope>NUCLEOTIDE SEQUENCE [LARGE SCALE GENOMIC DNA]</scope>
    <source>
        <strain evidence="5">Evry</strain>
    </source>
</reference>
<dbReference type="InterPro" id="IPR001296">
    <property type="entry name" value="Glyco_trans_1"/>
</dbReference>
<keyword evidence="1" id="KW-0808">Transferase</keyword>
<sequence>MKILFISYFYPPLAGPASLRNLKTVKYLSKAGNTIDVLTVGNIVYNYYDNGLLVESRQNQIIHIPSFDPMSILEKLSGKNKTVSDQIYHNTPEQIKLFIRQLYPLDDKVLWLPNLYKAGKKALKDEKYDLLYVSCGPFSSAVAVRTLSKHFKVPYILEMRDYWTLLSDYNLQGTYINRLFSHYTEKKLLQDASLIVTVSKGIAEDISKHFGSFLADKTFILYNGHDEEDFLSLPAVSQDKSKYTLSYFGALYAKRSLKWLLKALKDLQKENKLPPNFSLHLYGNYHLETLQEIKQSGIEKMVKIIPQLSHQEAISAMLSSDALLLLINSDSPKGTLTSKVFEYLRTGKPILALVPQNGEAGKLLQESGQNYICPMESVSAIKICAEKLFADREKEPKFHYPEDKYERRKQVEELNKKLLSVAKREGKSFF</sequence>
<feature type="domain" description="Glycosyltransferase subfamily 4-like N-terminal" evidence="3">
    <location>
        <begin position="95"/>
        <end position="228"/>
    </location>
</feature>
<dbReference type="GO" id="GO:0016757">
    <property type="term" value="F:glycosyltransferase activity"/>
    <property type="evidence" value="ECO:0007669"/>
    <property type="project" value="InterPro"/>
</dbReference>